<dbReference type="PANTHER" id="PTHR42759">
    <property type="entry name" value="MOXR FAMILY PROTEIN"/>
    <property type="match status" value="1"/>
</dbReference>
<evidence type="ECO:0000259" key="1">
    <source>
        <dbReference type="SMART" id="SM00382"/>
    </source>
</evidence>
<dbReference type="Gene3D" id="3.40.50.300">
    <property type="entry name" value="P-loop containing nucleotide triphosphate hydrolases"/>
    <property type="match status" value="1"/>
</dbReference>
<feature type="domain" description="AAA+ ATPase" evidence="1">
    <location>
        <begin position="31"/>
        <end position="192"/>
    </location>
</feature>
<evidence type="ECO:0000313" key="2">
    <source>
        <dbReference type="EMBL" id="ATW28700.1"/>
    </source>
</evidence>
<dbReference type="SMART" id="SM00382">
    <property type="entry name" value="AAA"/>
    <property type="match status" value="1"/>
</dbReference>
<reference evidence="2 3" key="1">
    <citation type="submission" date="2016-10" db="EMBL/GenBank/DDBJ databases">
        <title>Complete Genome Sequence of Peptococcaceae strain DCMF.</title>
        <authorList>
            <person name="Edwards R.J."/>
            <person name="Holland S.I."/>
            <person name="Deshpande N.P."/>
            <person name="Wong Y.K."/>
            <person name="Ertan H."/>
            <person name="Manefield M."/>
            <person name="Russell T.L."/>
            <person name="Lee M.J."/>
        </authorList>
    </citation>
    <scope>NUCLEOTIDE SEQUENCE [LARGE SCALE GENOMIC DNA]</scope>
    <source>
        <strain evidence="2 3">DCMF</strain>
    </source>
</reference>
<dbReference type="CDD" id="cd00009">
    <property type="entry name" value="AAA"/>
    <property type="match status" value="1"/>
</dbReference>
<dbReference type="Pfam" id="PF00004">
    <property type="entry name" value="AAA"/>
    <property type="match status" value="1"/>
</dbReference>
<accession>A0A3G1L217</accession>
<dbReference type="InterPro" id="IPR050764">
    <property type="entry name" value="CbbQ/NirQ/NorQ/GpvN"/>
</dbReference>
<evidence type="ECO:0000313" key="3">
    <source>
        <dbReference type="Proteomes" id="UP000323521"/>
    </source>
</evidence>
<keyword evidence="3" id="KW-1185">Reference proteome</keyword>
<name>A0A3G1L217_FORW1</name>
<dbReference type="Proteomes" id="UP000323521">
    <property type="component" value="Chromosome"/>
</dbReference>
<dbReference type="EMBL" id="CP017634">
    <property type="protein sequence ID" value="ATW28700.1"/>
    <property type="molecule type" value="Genomic_DNA"/>
</dbReference>
<dbReference type="GO" id="GO:0005524">
    <property type="term" value="F:ATP binding"/>
    <property type="evidence" value="ECO:0007669"/>
    <property type="project" value="InterPro"/>
</dbReference>
<sequence>MSIDEIKTKLKGQNYLCDDDLATIVSLSSVLKKPILLEGPAGVGKTELAKALAAGLHRELIRLQCYEGLDEHHALYEWNYQKQLLYLQTMAHDATGWDMVQKDIFSRDFLLPRPLLKAFFSEKPVVLLIDEIDKSDEEFESFLLEALADFQVTIPEFGTVPANSIPLVILTSNGARDFSDGLKRRCVHYFIDYPDFDRELEIICTKVPGISQNLSHQIVEFVQHLRKQKLRKKPSIAETLDWAKVLVALHVASLADEKVKATLNFILKYQEDIESVAK</sequence>
<dbReference type="PANTHER" id="PTHR42759:SF1">
    <property type="entry name" value="MAGNESIUM-CHELATASE SUBUNIT CHLD"/>
    <property type="match status" value="1"/>
</dbReference>
<dbReference type="InterPro" id="IPR027417">
    <property type="entry name" value="P-loop_NTPase"/>
</dbReference>
<dbReference type="SUPFAM" id="SSF52540">
    <property type="entry name" value="P-loop containing nucleoside triphosphate hydrolases"/>
    <property type="match status" value="1"/>
</dbReference>
<gene>
    <name evidence="2" type="ORF">DCMF_17415</name>
</gene>
<proteinExistence type="predicted"/>
<dbReference type="InterPro" id="IPR003959">
    <property type="entry name" value="ATPase_AAA_core"/>
</dbReference>
<dbReference type="KEGG" id="fwa:DCMF_17415"/>
<organism evidence="2 3">
    <name type="scientific">Formimonas warabiya</name>
    <dbReference type="NCBI Taxonomy" id="1761012"/>
    <lineage>
        <taxon>Bacteria</taxon>
        <taxon>Bacillati</taxon>
        <taxon>Bacillota</taxon>
        <taxon>Clostridia</taxon>
        <taxon>Eubacteriales</taxon>
        <taxon>Peptococcaceae</taxon>
        <taxon>Candidatus Formimonas</taxon>
    </lineage>
</organism>
<dbReference type="AlphaFoldDB" id="A0A3G1L217"/>
<dbReference type="InterPro" id="IPR003593">
    <property type="entry name" value="AAA+_ATPase"/>
</dbReference>
<protein>
    <submittedName>
        <fullName evidence="2">ATPase</fullName>
    </submittedName>
</protein>
<dbReference type="GO" id="GO:0016887">
    <property type="term" value="F:ATP hydrolysis activity"/>
    <property type="evidence" value="ECO:0007669"/>
    <property type="project" value="InterPro"/>
</dbReference>